<dbReference type="PANTHER" id="PTHR12610">
    <property type="entry name" value="SINGLE STRANDED DNA BINDING PROTEIN"/>
    <property type="match status" value="1"/>
</dbReference>
<evidence type="ECO:0000256" key="2">
    <source>
        <dbReference type="ARBA" id="ARBA00023242"/>
    </source>
</evidence>
<dbReference type="EMBL" id="KN846956">
    <property type="protein sequence ID" value="KIW72868.1"/>
    <property type="molecule type" value="Genomic_DNA"/>
</dbReference>
<feature type="region of interest" description="Disordered" evidence="3">
    <location>
        <begin position="510"/>
        <end position="687"/>
    </location>
</feature>
<dbReference type="PROSITE" id="PS50896">
    <property type="entry name" value="LISH"/>
    <property type="match status" value="1"/>
</dbReference>
<reference evidence="4 5" key="1">
    <citation type="submission" date="2015-01" db="EMBL/GenBank/DDBJ databases">
        <title>The Genome Sequence of Capronia semiimmersa CBS27337.</title>
        <authorList>
            <consortium name="The Broad Institute Genomics Platform"/>
            <person name="Cuomo C."/>
            <person name="de Hoog S."/>
            <person name="Gorbushina A."/>
            <person name="Stielow B."/>
            <person name="Teixiera M."/>
            <person name="Abouelleil A."/>
            <person name="Chapman S.B."/>
            <person name="Priest M."/>
            <person name="Young S.K."/>
            <person name="Wortman J."/>
            <person name="Nusbaum C."/>
            <person name="Birren B."/>
        </authorList>
    </citation>
    <scope>NUCLEOTIDE SEQUENCE [LARGE SCALE GENOMIC DNA]</scope>
    <source>
        <strain evidence="4 5">CBS 27337</strain>
    </source>
</reference>
<feature type="compositionally biased region" description="Basic and acidic residues" evidence="3">
    <location>
        <begin position="105"/>
        <end position="114"/>
    </location>
</feature>
<name>A0A0D2FWM8_9EURO</name>
<comment type="subcellular location">
    <subcellularLocation>
        <location evidence="1">Nucleus</location>
    </subcellularLocation>
</comment>
<dbReference type="InterPro" id="IPR006594">
    <property type="entry name" value="LisH"/>
</dbReference>
<feature type="compositionally biased region" description="Polar residues" evidence="3">
    <location>
        <begin position="563"/>
        <end position="572"/>
    </location>
</feature>
<dbReference type="PANTHER" id="PTHR12610:SF12">
    <property type="entry name" value="SEQUENCE-SPECIFIC SINGLE-STRANDED DNA-BINDING PROTEIN, ISOFORM D"/>
    <property type="match status" value="1"/>
</dbReference>
<feature type="compositionally biased region" description="Pro residues" evidence="3">
    <location>
        <begin position="613"/>
        <end position="625"/>
    </location>
</feature>
<sequence>MATMNMAGMNPAVMAPGGPVGGGMIMMNNGSPATQVNAGNSPEQVKAQLNTYIYEYFLKLGHYDLARSLLREDKFELRTKPPVKQSPSRRKDSEVNGVDGDAMDTDTKDDIPDDLPRPMHVGDASTPGVGFLFEWFSIFSDLFTAHRSSKMQGGQGGNMGTAAQYLMQHQNIQRMRENQQSQNLARPNMMAGNRFMPANMRNNMMNGNASRDMASKMTPQQLQQYKQAHMLQQQQQQQMQREQGDVDMNGRASSPAEGENGGSPSKRPRLDGQQFNGGMMPNVRPGIPNVAPQNMMIQTAFQPNMNNPQFRQNGGMPQKPMQAQMANGMMNMANAGSPMMQGMNPQFDNNMQIDMYNQRMAGQQLQGAPGGGQSGNHALQDYQMQLMLLEQQNKKRLMMARQEQDNAVNRDGGPGGPMVGMQPGGMSPGSRTGTSPNPVDQMKRTPQLGLPGSPSAGDMARGSPAAGMAFMNGMPGGGDFNTAMFMKDNQGMVPGGPGMRPPTSMEMQNNMARQQQARMAGQFQGGQPMVQNPSQGQPQPMGTPGQRNEMPPPQAPAATSAPRNQGGSPQSGNAPPTPSTTNKPNPKAKKAKEETTKKRPSKKNSTANAPPADNEPPATPTPSTPITPVHPQGFNNSAGKGAAPGMPNPNQAPPPNAAMPPNPQMHQPDLSQQSFSEFNDAGNFNLDFSSLENSDVLENFDFDSFLNTSTEDTFNFDNPMGIGGDFGVETNE</sequence>
<evidence type="ECO:0000256" key="3">
    <source>
        <dbReference type="SAM" id="MobiDB-lite"/>
    </source>
</evidence>
<feature type="compositionally biased region" description="Gly residues" evidence="3">
    <location>
        <begin position="412"/>
        <end position="427"/>
    </location>
</feature>
<feature type="compositionally biased region" description="Pro residues" evidence="3">
    <location>
        <begin position="646"/>
        <end position="663"/>
    </location>
</feature>
<keyword evidence="5" id="KW-1185">Reference proteome</keyword>
<dbReference type="GO" id="GO:0005634">
    <property type="term" value="C:nucleus"/>
    <property type="evidence" value="ECO:0007669"/>
    <property type="project" value="UniProtKB-SubCell"/>
</dbReference>
<evidence type="ECO:0000256" key="1">
    <source>
        <dbReference type="ARBA" id="ARBA00004123"/>
    </source>
</evidence>
<gene>
    <name evidence="4" type="ORF">PV04_01031</name>
</gene>
<dbReference type="Proteomes" id="UP000054266">
    <property type="component" value="Unassembled WGS sequence"/>
</dbReference>
<protein>
    <submittedName>
        <fullName evidence="4">Uncharacterized protein</fullName>
    </submittedName>
</protein>
<dbReference type="AlphaFoldDB" id="A0A0D2FWM8"/>
<dbReference type="STRING" id="5601.A0A0D2FWM8"/>
<evidence type="ECO:0000313" key="5">
    <source>
        <dbReference type="Proteomes" id="UP000054266"/>
    </source>
</evidence>
<dbReference type="HOGENOM" id="CLU_008468_0_0_1"/>
<feature type="region of interest" description="Disordered" evidence="3">
    <location>
        <begin position="406"/>
        <end position="444"/>
    </location>
</feature>
<accession>A0A0D2FWM8</accession>
<organism evidence="4 5">
    <name type="scientific">Phialophora macrospora</name>
    <dbReference type="NCBI Taxonomy" id="1851006"/>
    <lineage>
        <taxon>Eukaryota</taxon>
        <taxon>Fungi</taxon>
        <taxon>Dikarya</taxon>
        <taxon>Ascomycota</taxon>
        <taxon>Pezizomycotina</taxon>
        <taxon>Eurotiomycetes</taxon>
        <taxon>Chaetothyriomycetidae</taxon>
        <taxon>Chaetothyriales</taxon>
        <taxon>Herpotrichiellaceae</taxon>
        <taxon>Phialophora</taxon>
    </lineage>
</organism>
<evidence type="ECO:0000313" key="4">
    <source>
        <dbReference type="EMBL" id="KIW72868.1"/>
    </source>
</evidence>
<keyword evidence="2" id="KW-0539">Nucleus</keyword>
<feature type="region of interest" description="Disordered" evidence="3">
    <location>
        <begin position="78"/>
        <end position="114"/>
    </location>
</feature>
<feature type="region of interest" description="Disordered" evidence="3">
    <location>
        <begin position="225"/>
        <end position="282"/>
    </location>
</feature>
<feature type="compositionally biased region" description="Low complexity" evidence="3">
    <location>
        <begin position="225"/>
        <end position="241"/>
    </location>
</feature>
<feature type="compositionally biased region" description="Low complexity" evidence="3">
    <location>
        <begin position="510"/>
        <end position="546"/>
    </location>
</feature>
<dbReference type="GO" id="GO:0045944">
    <property type="term" value="P:positive regulation of transcription by RNA polymerase II"/>
    <property type="evidence" value="ECO:0007669"/>
    <property type="project" value="TreeGrafter"/>
</dbReference>
<proteinExistence type="predicted"/>